<organism evidence="2 3">
    <name type="scientific">Streptomyces amakusaensis</name>
    <dbReference type="NCBI Taxonomy" id="67271"/>
    <lineage>
        <taxon>Bacteria</taxon>
        <taxon>Bacillati</taxon>
        <taxon>Actinomycetota</taxon>
        <taxon>Actinomycetes</taxon>
        <taxon>Kitasatosporales</taxon>
        <taxon>Streptomycetaceae</taxon>
        <taxon>Streptomyces</taxon>
    </lineage>
</organism>
<dbReference type="InterPro" id="IPR005151">
    <property type="entry name" value="Tail-specific_protease"/>
</dbReference>
<accession>A0ABW0AP65</accession>
<protein>
    <submittedName>
        <fullName evidence="2">S41 family peptidase</fullName>
        <ecNumber evidence="2">3.4.-.-</ecNumber>
    </submittedName>
</protein>
<sequence>MPSNQHIVERALERIDAGYVFPERTAAVEAAIRGRLAAGAYEDLDGPALCEAVTGDLQEACPDKHLRLLWTREPQSVEPVDDDGGRAAFRALLRAEGQGIRRVERLEGNIGLIELSRIATAVEGAGAIGAAMELVAHSSALVLDLRTCLGGSPEGAAMWCGYFFRDDQVHLKDIYDRRTDTTRQFWTAGHLPAPRYADRPVYVLTSGTTFSASEDIAYTLQAHGRAVVVGETTRGGAHPTERHPITEHILVTVPTGRTVNPLTGTNWEGVGVVPDVPVPAERALEEAIGAAVRRVEAPPH</sequence>
<evidence type="ECO:0000259" key="1">
    <source>
        <dbReference type="SMART" id="SM00245"/>
    </source>
</evidence>
<keyword evidence="2" id="KW-0378">Hydrolase</keyword>
<dbReference type="EMBL" id="JBHSKP010000023">
    <property type="protein sequence ID" value="MFC5155560.1"/>
    <property type="molecule type" value="Genomic_DNA"/>
</dbReference>
<dbReference type="SMART" id="SM00245">
    <property type="entry name" value="TSPc"/>
    <property type="match status" value="1"/>
</dbReference>
<evidence type="ECO:0000313" key="3">
    <source>
        <dbReference type="Proteomes" id="UP001596160"/>
    </source>
</evidence>
<dbReference type="InterPro" id="IPR029045">
    <property type="entry name" value="ClpP/crotonase-like_dom_sf"/>
</dbReference>
<proteinExistence type="predicted"/>
<dbReference type="PANTHER" id="PTHR11261">
    <property type="entry name" value="INTERPHOTORECEPTOR RETINOID-BINDING PROTEIN"/>
    <property type="match status" value="1"/>
</dbReference>
<dbReference type="CDD" id="cd07563">
    <property type="entry name" value="Peptidase_S41_IRBP"/>
    <property type="match status" value="1"/>
</dbReference>
<dbReference type="Gene3D" id="3.30.750.44">
    <property type="match status" value="1"/>
</dbReference>
<name>A0ABW0AP65_9ACTN</name>
<comment type="caution">
    <text evidence="2">The sequence shown here is derived from an EMBL/GenBank/DDBJ whole genome shotgun (WGS) entry which is preliminary data.</text>
</comment>
<dbReference type="Gene3D" id="3.90.226.10">
    <property type="entry name" value="2-enoyl-CoA Hydratase, Chain A, domain 1"/>
    <property type="match status" value="1"/>
</dbReference>
<dbReference type="EC" id="3.4.-.-" evidence="2"/>
<dbReference type="Proteomes" id="UP001596160">
    <property type="component" value="Unassembled WGS sequence"/>
</dbReference>
<feature type="domain" description="Tail specific protease" evidence="1">
    <location>
        <begin position="85"/>
        <end position="279"/>
    </location>
</feature>
<keyword evidence="3" id="KW-1185">Reference proteome</keyword>
<dbReference type="RefSeq" id="WP_344483394.1">
    <property type="nucleotide sequence ID" value="NZ_BAAASB010000020.1"/>
</dbReference>
<dbReference type="PANTHER" id="PTHR11261:SF3">
    <property type="entry name" value="RETINOL-BINDING PROTEIN 3"/>
    <property type="match status" value="1"/>
</dbReference>
<dbReference type="Pfam" id="PF03572">
    <property type="entry name" value="Peptidase_S41"/>
    <property type="match status" value="1"/>
</dbReference>
<reference evidence="3" key="1">
    <citation type="journal article" date="2019" name="Int. J. Syst. Evol. Microbiol.">
        <title>The Global Catalogue of Microorganisms (GCM) 10K type strain sequencing project: providing services to taxonomists for standard genome sequencing and annotation.</title>
        <authorList>
            <consortium name="The Broad Institute Genomics Platform"/>
            <consortium name="The Broad Institute Genome Sequencing Center for Infectious Disease"/>
            <person name="Wu L."/>
            <person name="Ma J."/>
        </authorList>
    </citation>
    <scope>NUCLEOTIDE SEQUENCE [LARGE SCALE GENOMIC DNA]</scope>
    <source>
        <strain evidence="3">PCU 266</strain>
    </source>
</reference>
<gene>
    <name evidence="2" type="ORF">ACFPRH_27905</name>
</gene>
<dbReference type="GO" id="GO:0016787">
    <property type="term" value="F:hydrolase activity"/>
    <property type="evidence" value="ECO:0007669"/>
    <property type="project" value="UniProtKB-KW"/>
</dbReference>
<dbReference type="SUPFAM" id="SSF52096">
    <property type="entry name" value="ClpP/crotonase"/>
    <property type="match status" value="1"/>
</dbReference>
<evidence type="ECO:0000313" key="2">
    <source>
        <dbReference type="EMBL" id="MFC5155560.1"/>
    </source>
</evidence>